<evidence type="ECO:0000256" key="1">
    <source>
        <dbReference type="SAM" id="Phobius"/>
    </source>
</evidence>
<reference evidence="2 3" key="1">
    <citation type="submission" date="2018-12" db="EMBL/GenBank/DDBJ databases">
        <title>Lysinibacillus antri sp. nov., isolated from a cave soil.</title>
        <authorList>
            <person name="Narsing Rao M.P."/>
            <person name="Zhang H."/>
            <person name="Dong Z.-Y."/>
            <person name="Niu X.-K."/>
            <person name="Zhang K."/>
            <person name="Fang B.-Z."/>
            <person name="Kang Y.-Q."/>
            <person name="Xiao M."/>
            <person name="Li W.-J."/>
        </authorList>
    </citation>
    <scope>NUCLEOTIDE SEQUENCE [LARGE SCALE GENOMIC DNA]</scope>
    <source>
        <strain evidence="2 3">SYSU K30002</strain>
    </source>
</reference>
<keyword evidence="1" id="KW-0812">Transmembrane</keyword>
<organism evidence="2 3">
    <name type="scientific">Lysinibacillus antri</name>
    <dbReference type="NCBI Taxonomy" id="2498145"/>
    <lineage>
        <taxon>Bacteria</taxon>
        <taxon>Bacillati</taxon>
        <taxon>Bacillota</taxon>
        <taxon>Bacilli</taxon>
        <taxon>Bacillales</taxon>
        <taxon>Bacillaceae</taxon>
        <taxon>Lysinibacillus</taxon>
    </lineage>
</organism>
<dbReference type="AlphaFoldDB" id="A0A3S0P1G6"/>
<dbReference type="PROSITE" id="PS51257">
    <property type="entry name" value="PROKAR_LIPOPROTEIN"/>
    <property type="match status" value="1"/>
</dbReference>
<name>A0A3S0P1G6_9BACI</name>
<sequence length="65" mass="7603">MRGFLLFAFFVSIMLFFTLLVFLFFVFLFFIGSCFLLHFVFCLVSGLPFFMICTSNSCFLLLLVL</sequence>
<keyword evidence="1" id="KW-1133">Transmembrane helix</keyword>
<protein>
    <submittedName>
        <fullName evidence="2">Uncharacterized protein</fullName>
    </submittedName>
</protein>
<keyword evidence="1" id="KW-0472">Membrane</keyword>
<accession>A0A3S0P1G6</accession>
<feature type="transmembrane region" description="Helical" evidence="1">
    <location>
        <begin position="7"/>
        <end position="31"/>
    </location>
</feature>
<evidence type="ECO:0000313" key="2">
    <source>
        <dbReference type="EMBL" id="RUL44799.1"/>
    </source>
</evidence>
<proteinExistence type="predicted"/>
<evidence type="ECO:0000313" key="3">
    <source>
        <dbReference type="Proteomes" id="UP000287910"/>
    </source>
</evidence>
<dbReference type="Proteomes" id="UP000287910">
    <property type="component" value="Unassembled WGS sequence"/>
</dbReference>
<comment type="caution">
    <text evidence="2">The sequence shown here is derived from an EMBL/GenBank/DDBJ whole genome shotgun (WGS) entry which is preliminary data.</text>
</comment>
<dbReference type="EMBL" id="RYYR01000080">
    <property type="protein sequence ID" value="RUL44799.1"/>
    <property type="molecule type" value="Genomic_DNA"/>
</dbReference>
<keyword evidence="3" id="KW-1185">Reference proteome</keyword>
<feature type="non-terminal residue" evidence="2">
    <location>
        <position position="65"/>
    </location>
</feature>
<feature type="transmembrane region" description="Helical" evidence="1">
    <location>
        <begin position="37"/>
        <end position="64"/>
    </location>
</feature>
<gene>
    <name evidence="2" type="ORF">EK386_20010</name>
</gene>